<dbReference type="EMBL" id="CM044705">
    <property type="protein sequence ID" value="KAI5662511.1"/>
    <property type="molecule type" value="Genomic_DNA"/>
</dbReference>
<gene>
    <name evidence="1" type="ORF">M9H77_21834</name>
</gene>
<evidence type="ECO:0000313" key="1">
    <source>
        <dbReference type="EMBL" id="KAI5662511.1"/>
    </source>
</evidence>
<name>A0ACC0APH4_CATRO</name>
<protein>
    <submittedName>
        <fullName evidence="1">Uncharacterized protein</fullName>
    </submittedName>
</protein>
<comment type="caution">
    <text evidence="1">The sequence shown here is derived from an EMBL/GenBank/DDBJ whole genome shotgun (WGS) entry which is preliminary data.</text>
</comment>
<proteinExistence type="predicted"/>
<accession>A0ACC0APH4</accession>
<organism evidence="1 2">
    <name type="scientific">Catharanthus roseus</name>
    <name type="common">Madagascar periwinkle</name>
    <name type="synonym">Vinca rosea</name>
    <dbReference type="NCBI Taxonomy" id="4058"/>
    <lineage>
        <taxon>Eukaryota</taxon>
        <taxon>Viridiplantae</taxon>
        <taxon>Streptophyta</taxon>
        <taxon>Embryophyta</taxon>
        <taxon>Tracheophyta</taxon>
        <taxon>Spermatophyta</taxon>
        <taxon>Magnoliopsida</taxon>
        <taxon>eudicotyledons</taxon>
        <taxon>Gunneridae</taxon>
        <taxon>Pentapetalae</taxon>
        <taxon>asterids</taxon>
        <taxon>lamiids</taxon>
        <taxon>Gentianales</taxon>
        <taxon>Apocynaceae</taxon>
        <taxon>Rauvolfioideae</taxon>
        <taxon>Vinceae</taxon>
        <taxon>Catharanthinae</taxon>
        <taxon>Catharanthus</taxon>
    </lineage>
</organism>
<evidence type="ECO:0000313" key="2">
    <source>
        <dbReference type="Proteomes" id="UP001060085"/>
    </source>
</evidence>
<keyword evidence="2" id="KW-1185">Reference proteome</keyword>
<sequence>MLSRFQLVREKFSRQIPLLLKYECLAQPRNDLLYSPSSWRINNPFHVYVQYYNHLAQQIPDNSKAENPDSQTDASFSVDDDNAIRIQGLLKLDKPDKSVQEIEQSLTAGNLYLSEDLVLNVLKRHRSDWEPAYMFFRWLTKGKSCNGYFPDTDIYNEMFDILGRMHRFDELSKLLDEMSKRKILISERTYRILINRYSAAHKIEEAIELFHKRKDLGVQLDLVAFQTLLFSLCRYKHVEDAEVLFNNKKSEFEDDIKTRNIILNGWCILGNLREAKRFWKDIVSSNCKPDKYTYGIFINSLNKAGKISTAVKLFQAMWEKGCKPDVAICNSIIDGLCFKKRIPEALEIFQEMNDKGCSANVATYNSLIKHLLKIKKIDKVHELLDEMKMKGEVCKPNAITYGYLLNYSRTPEEVYDVLDRMERNGFMFVSDTYNLLLRLFMNWGKKKQAEAIWHEMQKSGLGPDRRSYTIMINGLINKEMKEEALGYFQEMTSKGMVPEPRTKLLVEAIDIKLSKGGSLKIPNEKGSKKSQ</sequence>
<dbReference type="Proteomes" id="UP001060085">
    <property type="component" value="Linkage Group LG05"/>
</dbReference>
<reference evidence="2" key="1">
    <citation type="journal article" date="2023" name="Nat. Plants">
        <title>Single-cell RNA sequencing provides a high-resolution roadmap for understanding the multicellular compartmentation of specialized metabolism.</title>
        <authorList>
            <person name="Sun S."/>
            <person name="Shen X."/>
            <person name="Li Y."/>
            <person name="Li Y."/>
            <person name="Wang S."/>
            <person name="Li R."/>
            <person name="Zhang H."/>
            <person name="Shen G."/>
            <person name="Guo B."/>
            <person name="Wei J."/>
            <person name="Xu J."/>
            <person name="St-Pierre B."/>
            <person name="Chen S."/>
            <person name="Sun C."/>
        </authorList>
    </citation>
    <scope>NUCLEOTIDE SEQUENCE [LARGE SCALE GENOMIC DNA]</scope>
</reference>